<protein>
    <submittedName>
        <fullName evidence="1">Uncharacterized protein</fullName>
    </submittedName>
</protein>
<name>A0A7W5FHR9_9ACTN</name>
<evidence type="ECO:0000313" key="2">
    <source>
        <dbReference type="Proteomes" id="UP000590749"/>
    </source>
</evidence>
<comment type="caution">
    <text evidence="1">The sequence shown here is derived from an EMBL/GenBank/DDBJ whole genome shotgun (WGS) entry which is preliminary data.</text>
</comment>
<evidence type="ECO:0000313" key="1">
    <source>
        <dbReference type="EMBL" id="MBB3098948.1"/>
    </source>
</evidence>
<accession>A0A7W5FHR9</accession>
<proteinExistence type="predicted"/>
<reference evidence="1 2" key="1">
    <citation type="submission" date="2020-08" db="EMBL/GenBank/DDBJ databases">
        <title>Genomic Encyclopedia of Type Strains, Phase III (KMG-III): the genomes of soil and plant-associated and newly described type strains.</title>
        <authorList>
            <person name="Whitman W."/>
        </authorList>
    </citation>
    <scope>NUCLEOTIDE SEQUENCE [LARGE SCALE GENOMIC DNA]</scope>
    <source>
        <strain evidence="1 2">CECT 3287</strain>
    </source>
</reference>
<organism evidence="1 2">
    <name type="scientific">Actinoplanes campanulatus</name>
    <dbReference type="NCBI Taxonomy" id="113559"/>
    <lineage>
        <taxon>Bacteria</taxon>
        <taxon>Bacillati</taxon>
        <taxon>Actinomycetota</taxon>
        <taxon>Actinomycetes</taxon>
        <taxon>Micromonosporales</taxon>
        <taxon>Micromonosporaceae</taxon>
        <taxon>Actinoplanes</taxon>
    </lineage>
</organism>
<dbReference type="EMBL" id="JACHXF010000017">
    <property type="protein sequence ID" value="MBB3098948.1"/>
    <property type="molecule type" value="Genomic_DNA"/>
</dbReference>
<gene>
    <name evidence="1" type="ORF">FHR83_006654</name>
</gene>
<dbReference type="RefSeq" id="WP_183225037.1">
    <property type="nucleotide sequence ID" value="NZ_BMPW01000020.1"/>
</dbReference>
<dbReference type="Proteomes" id="UP000590749">
    <property type="component" value="Unassembled WGS sequence"/>
</dbReference>
<dbReference type="AlphaFoldDB" id="A0A7W5FHR9"/>
<sequence length="72" mass="7763">MTHSDDESVQALALAMHVVECLPGAHPYHQYSAGHRQVHERRAGLVLAELAKAGHSFATHSAVGLQLEIPDV</sequence>
<keyword evidence="2" id="KW-1185">Reference proteome</keyword>